<evidence type="ECO:0000256" key="1">
    <source>
        <dbReference type="SAM" id="MobiDB-lite"/>
    </source>
</evidence>
<dbReference type="OrthoDB" id="6315176at2"/>
<gene>
    <name evidence="2" type="ORF">AC626_06195</name>
</gene>
<evidence type="ECO:0000313" key="3">
    <source>
        <dbReference type="Proteomes" id="UP000036850"/>
    </source>
</evidence>
<dbReference type="Proteomes" id="UP000036850">
    <property type="component" value="Unassembled WGS sequence"/>
</dbReference>
<evidence type="ECO:0000313" key="2">
    <source>
        <dbReference type="EMBL" id="KNC68214.1"/>
    </source>
</evidence>
<comment type="caution">
    <text evidence="2">The sequence shown here is derived from an EMBL/GenBank/DDBJ whole genome shotgun (WGS) entry which is preliminary data.</text>
</comment>
<name>A0A0L0EUW2_9GAMM</name>
<proteinExistence type="predicted"/>
<feature type="compositionally biased region" description="Low complexity" evidence="1">
    <location>
        <begin position="31"/>
        <end position="72"/>
    </location>
</feature>
<reference evidence="3" key="1">
    <citation type="submission" date="2015-07" db="EMBL/GenBank/DDBJ databases">
        <title>Draft genome sequence of a Pseudoalteromonas rubra strain, OCN096, isolated from Kaneohe Bay, Oahu, Hawaii.</title>
        <authorList>
            <person name="Beurmann S."/>
            <person name="Ushijima B."/>
            <person name="Belcaid M."/>
            <person name="Callahan S.M."/>
            <person name="Aeby G.S."/>
        </authorList>
    </citation>
    <scope>NUCLEOTIDE SEQUENCE [LARGE SCALE GENOMIC DNA]</scope>
    <source>
        <strain evidence="3">OCN096</strain>
    </source>
</reference>
<protein>
    <recommendedName>
        <fullName evidence="4">Lipoprotein</fullName>
    </recommendedName>
</protein>
<feature type="region of interest" description="Disordered" evidence="1">
    <location>
        <begin position="23"/>
        <end position="89"/>
    </location>
</feature>
<dbReference type="AlphaFoldDB" id="A0A0L0EUW2"/>
<accession>A0A0L0EUW2</accession>
<dbReference type="PROSITE" id="PS51257">
    <property type="entry name" value="PROKAR_LIPOPROTEIN"/>
    <property type="match status" value="1"/>
</dbReference>
<dbReference type="PATRIC" id="fig|43658.6.peg.5235"/>
<organism evidence="2 3">
    <name type="scientific">Pseudoalteromonas rubra</name>
    <dbReference type="NCBI Taxonomy" id="43658"/>
    <lineage>
        <taxon>Bacteria</taxon>
        <taxon>Pseudomonadati</taxon>
        <taxon>Pseudomonadota</taxon>
        <taxon>Gammaproteobacteria</taxon>
        <taxon>Alteromonadales</taxon>
        <taxon>Pseudoalteromonadaceae</taxon>
        <taxon>Pseudoalteromonas</taxon>
    </lineage>
</organism>
<sequence>MNTLTKFSALTLVCFTLSGCGGGGGEGGSTGTSTSSSNTATAPANNTSTPASTQTTQSQNQTQNDGAATPVEPTEPAPSYEPDPTLLDSQAETSNDLHVKADFNFSTSKTVTLDLGGQDVLGDSLANKMVKVYAMHEVVESYEDEAMADKALLATARFNSAGQITMTLDIPVNYKTLLISVDGMLQSNHLLTELNMQATTVAHQFN</sequence>
<dbReference type="EMBL" id="LFZX01000031">
    <property type="protein sequence ID" value="KNC68214.1"/>
    <property type="molecule type" value="Genomic_DNA"/>
</dbReference>
<evidence type="ECO:0008006" key="4">
    <source>
        <dbReference type="Google" id="ProtNLM"/>
    </source>
</evidence>